<gene>
    <name evidence="2" type="ORF">B7H23_10390</name>
</gene>
<dbReference type="AlphaFoldDB" id="A0A231UX51"/>
<accession>A0A231UX51</accession>
<evidence type="ECO:0000313" key="3">
    <source>
        <dbReference type="Proteomes" id="UP000215405"/>
    </source>
</evidence>
<keyword evidence="3" id="KW-1185">Reference proteome</keyword>
<sequence length="109" mass="12309">MRTLSIVALSTAAITAGAQSAFADPRIDIDGESCREVRRIVADTGAAILRYSSRQSDRILYDRFVASSYFCQPGEEALPETVFRREGTCRLLTCQVPDHQNRFRPWIIR</sequence>
<reference evidence="3" key="1">
    <citation type="journal article" date="2017" name="Int. J. Syst. Evol. Microbiol.">
        <title>Notoacmeibacter marinus gen. nov., sp. nov., isolated from the gut of a limpet and proposal of Notoacmeibacteraceae fam. nov. in the order Rhizobiales of the class Alphaproteobacteria.</title>
        <authorList>
            <person name="Huang Z."/>
            <person name="Guo F."/>
            <person name="Lai Q."/>
        </authorList>
    </citation>
    <scope>NUCLEOTIDE SEQUENCE [LARGE SCALE GENOMIC DNA]</scope>
    <source>
        <strain evidence="3">XMTR2A4</strain>
    </source>
</reference>
<name>A0A231UX51_9HYPH</name>
<dbReference type="Proteomes" id="UP000215405">
    <property type="component" value="Unassembled WGS sequence"/>
</dbReference>
<dbReference type="EMBL" id="NBYO01000002">
    <property type="protein sequence ID" value="OXT00515.1"/>
    <property type="molecule type" value="Genomic_DNA"/>
</dbReference>
<keyword evidence="1" id="KW-0732">Signal</keyword>
<organism evidence="2 3">
    <name type="scientific">Notoacmeibacter marinus</name>
    <dbReference type="NCBI Taxonomy" id="1876515"/>
    <lineage>
        <taxon>Bacteria</taxon>
        <taxon>Pseudomonadati</taxon>
        <taxon>Pseudomonadota</taxon>
        <taxon>Alphaproteobacteria</taxon>
        <taxon>Hyphomicrobiales</taxon>
        <taxon>Notoacmeibacteraceae</taxon>
        <taxon>Notoacmeibacter</taxon>
    </lineage>
</organism>
<evidence type="ECO:0000256" key="1">
    <source>
        <dbReference type="SAM" id="SignalP"/>
    </source>
</evidence>
<protein>
    <submittedName>
        <fullName evidence="2">Uncharacterized protein</fullName>
    </submittedName>
</protein>
<evidence type="ECO:0000313" key="2">
    <source>
        <dbReference type="EMBL" id="OXT00515.1"/>
    </source>
</evidence>
<feature type="chain" id="PRO_5012692029" evidence="1">
    <location>
        <begin position="24"/>
        <end position="109"/>
    </location>
</feature>
<dbReference type="RefSeq" id="WP_094077341.1">
    <property type="nucleotide sequence ID" value="NZ_NBYO01000002.1"/>
</dbReference>
<proteinExistence type="predicted"/>
<feature type="signal peptide" evidence="1">
    <location>
        <begin position="1"/>
        <end position="23"/>
    </location>
</feature>
<comment type="caution">
    <text evidence="2">The sequence shown here is derived from an EMBL/GenBank/DDBJ whole genome shotgun (WGS) entry which is preliminary data.</text>
</comment>